<dbReference type="InterPro" id="IPR051913">
    <property type="entry name" value="GH2_Domain-Containing"/>
</dbReference>
<dbReference type="AlphaFoldDB" id="A0A842HAW8"/>
<dbReference type="Pfam" id="PF02837">
    <property type="entry name" value="Glyco_hydro_2_N"/>
    <property type="match status" value="1"/>
</dbReference>
<feature type="domain" description="Glycoside hydrolase family 2 catalytic" evidence="6">
    <location>
        <begin position="288"/>
        <end position="428"/>
    </location>
</feature>
<dbReference type="RefSeq" id="WP_185674516.1">
    <property type="nucleotide sequence ID" value="NZ_JACHVB010000013.1"/>
</dbReference>
<dbReference type="InterPro" id="IPR036156">
    <property type="entry name" value="Beta-gal/glucu_dom_sf"/>
</dbReference>
<dbReference type="Pfam" id="PF18565">
    <property type="entry name" value="Glyco_hydro2_C5"/>
    <property type="match status" value="1"/>
</dbReference>
<evidence type="ECO:0000256" key="1">
    <source>
        <dbReference type="ARBA" id="ARBA00007401"/>
    </source>
</evidence>
<proteinExistence type="inferred from homology"/>
<evidence type="ECO:0000259" key="8">
    <source>
        <dbReference type="Pfam" id="PF16355"/>
    </source>
</evidence>
<feature type="domain" description="DUF4982" evidence="8">
    <location>
        <begin position="605"/>
        <end position="663"/>
    </location>
</feature>
<dbReference type="Pfam" id="PF00703">
    <property type="entry name" value="Glyco_hydro_2"/>
    <property type="match status" value="1"/>
</dbReference>
<evidence type="ECO:0000313" key="10">
    <source>
        <dbReference type="EMBL" id="MBC2593515.1"/>
    </source>
</evidence>
<dbReference type="PANTHER" id="PTHR42732:SF1">
    <property type="entry name" value="BETA-MANNOSIDASE"/>
    <property type="match status" value="1"/>
</dbReference>
<dbReference type="InterPro" id="IPR006104">
    <property type="entry name" value="Glyco_hydro_2_N"/>
</dbReference>
<dbReference type="InterPro" id="IPR017853">
    <property type="entry name" value="GH"/>
</dbReference>
<feature type="signal peptide" evidence="4">
    <location>
        <begin position="1"/>
        <end position="23"/>
    </location>
</feature>
<dbReference type="EMBL" id="JACHVB010000013">
    <property type="protein sequence ID" value="MBC2593515.1"/>
    <property type="molecule type" value="Genomic_DNA"/>
</dbReference>
<evidence type="ECO:0000259" key="5">
    <source>
        <dbReference type="Pfam" id="PF00703"/>
    </source>
</evidence>
<organism evidence="10 11">
    <name type="scientific">Ruficoccus amylovorans</name>
    <dbReference type="NCBI Taxonomy" id="1804625"/>
    <lineage>
        <taxon>Bacteria</taxon>
        <taxon>Pseudomonadati</taxon>
        <taxon>Verrucomicrobiota</taxon>
        <taxon>Opitutia</taxon>
        <taxon>Puniceicoccales</taxon>
        <taxon>Cerasicoccaceae</taxon>
        <taxon>Ruficoccus</taxon>
    </lineage>
</organism>
<feature type="chain" id="PRO_5032928735" evidence="4">
    <location>
        <begin position="24"/>
        <end position="977"/>
    </location>
</feature>
<dbReference type="SUPFAM" id="SSF49785">
    <property type="entry name" value="Galactose-binding domain-like"/>
    <property type="match status" value="1"/>
</dbReference>
<gene>
    <name evidence="10" type="ORF">H5P28_04495</name>
</gene>
<dbReference type="Gene3D" id="2.60.40.10">
    <property type="entry name" value="Immunoglobulins"/>
    <property type="match status" value="3"/>
</dbReference>
<name>A0A842HAW8_9BACT</name>
<dbReference type="Pfam" id="PF13287">
    <property type="entry name" value="Fn3_assoc"/>
    <property type="match status" value="1"/>
</dbReference>
<evidence type="ECO:0000259" key="6">
    <source>
        <dbReference type="Pfam" id="PF02836"/>
    </source>
</evidence>
<dbReference type="InterPro" id="IPR013783">
    <property type="entry name" value="Ig-like_fold"/>
</dbReference>
<dbReference type="Proteomes" id="UP000546464">
    <property type="component" value="Unassembled WGS sequence"/>
</dbReference>
<dbReference type="InterPro" id="IPR006102">
    <property type="entry name" value="Ig-like_GH2"/>
</dbReference>
<dbReference type="SUPFAM" id="SSF49303">
    <property type="entry name" value="beta-Galactosidase/glucuronidase domain"/>
    <property type="match status" value="1"/>
</dbReference>
<evidence type="ECO:0000256" key="3">
    <source>
        <dbReference type="ARBA" id="ARBA00023295"/>
    </source>
</evidence>
<protein>
    <submittedName>
        <fullName evidence="10">DUF4982 domain-containing protein</fullName>
    </submittedName>
</protein>
<keyword evidence="11" id="KW-1185">Reference proteome</keyword>
<keyword evidence="2" id="KW-0378">Hydrolase</keyword>
<evidence type="ECO:0000256" key="2">
    <source>
        <dbReference type="ARBA" id="ARBA00022801"/>
    </source>
</evidence>
<dbReference type="SUPFAM" id="SSF51445">
    <property type="entry name" value="(Trans)glycosidases"/>
    <property type="match status" value="1"/>
</dbReference>
<dbReference type="InterPro" id="IPR008979">
    <property type="entry name" value="Galactose-bd-like_sf"/>
</dbReference>
<dbReference type="InterPro" id="IPR006103">
    <property type="entry name" value="Glyco_hydro_2_cat"/>
</dbReference>
<sequence>MITPLKLAAFAGISMFVFSAAQAERERVNIDFDWKFKAGEQTGAQSIDYNDADWRTLDVPHDWSIEGEYSADAPAGGSGAYLPTGIVWYRKTIDIPSDWKGRDVSIEFDSVYMNSTVWVNGVELGSRPYGYVTFAYDLTPYLRSGKNVIAVRVDNEQQPSARWYTSTGILGSVSLLATDPVHVKRGGIFFQTLTADKERALVQVETEIVGDEKATVLNQLISDDGKVAGEALGAGKQQFEVNQPKLWGVDEPNLYTLRTTVTSEGKEVDAIETQVGIRTLTFDPHTGFALNGEPMKMKGVCEHHDGGPVGGAIPRKILKERLELLKAMGCNAIRTSHNPRTQEFYELCDALGIMVMDEIFDGWHQKAEADYGARFFRQWWKIDVEEWLRSNRNHPCIVMYSIGNETGQDDLHDITGYIKKFDDTRPTTGGSVFQGVDIQGFNGPGGMPGAMQKFHEQYPNELCVRTEVPHTLQTRGFYRVRTWWRDKDRPRNEIPEYGAEQIFFDGHPRYSSSYDNCGVRISARTSWRETRDMPWVIGEFRWTGFDYLGEASFGDGEFPARIWNFGIIDLAGFPKDLYWFYQSQWTKEPMVHILPHWTHRFLEPGTPVPVVAYSNCDEVELFLNGESLGRKSEDPEWLEFIWRVPYIPGELKAVGYDNGKPVAEKVWKTAGPPITLGLETNNIELKADRLDTATLTVQALDANGNNVPWAMNRISFTIEGPVENLGFENGDPVDVNPHRVDYRDLFYGYARGFFQGTDGDAPIQITAATILGDTLFEDSEQVAIDVGRVMLRGKLPEADIEIRYTTDGSDPLSGNLYKEPFTLRDSTTVRAVVVRDGTPLMVLEQEFVKGKKPRVSDIRWSPDYEESGWEFQAGEGYRGPHDPQVTGTWERGGTLYEIREDGVMYESPGTPDEKPFAYWVYDYPLDPFEAGHENAGSGQVCWLPLGTATSKVKLENQDADKLLIYKGENPQIYHRTN</sequence>
<evidence type="ECO:0000259" key="7">
    <source>
        <dbReference type="Pfam" id="PF02837"/>
    </source>
</evidence>
<keyword evidence="4" id="KW-0732">Signal</keyword>
<feature type="domain" description="Glycoside hydrolase family 2" evidence="9">
    <location>
        <begin position="677"/>
        <end position="768"/>
    </location>
</feature>
<accession>A0A842HAW8</accession>
<dbReference type="Gene3D" id="3.20.20.80">
    <property type="entry name" value="Glycosidases"/>
    <property type="match status" value="1"/>
</dbReference>
<feature type="domain" description="Glycosyl hydrolases family 2 sugar binding" evidence="7">
    <location>
        <begin position="85"/>
        <end position="176"/>
    </location>
</feature>
<feature type="domain" description="Glycoside hydrolase family 2 immunoglobulin-like beta-sandwich" evidence="5">
    <location>
        <begin position="188"/>
        <end position="278"/>
    </location>
</feature>
<evidence type="ECO:0000259" key="9">
    <source>
        <dbReference type="Pfam" id="PF18565"/>
    </source>
</evidence>
<dbReference type="GO" id="GO:0005975">
    <property type="term" value="P:carbohydrate metabolic process"/>
    <property type="evidence" value="ECO:0007669"/>
    <property type="project" value="InterPro"/>
</dbReference>
<dbReference type="Pfam" id="PF16355">
    <property type="entry name" value="DUF4982"/>
    <property type="match status" value="1"/>
</dbReference>
<dbReference type="PRINTS" id="PR00132">
    <property type="entry name" value="GLHYDRLASE2"/>
</dbReference>
<dbReference type="Pfam" id="PF02836">
    <property type="entry name" value="Glyco_hydro_2_C"/>
    <property type="match status" value="1"/>
</dbReference>
<evidence type="ECO:0000256" key="4">
    <source>
        <dbReference type="SAM" id="SignalP"/>
    </source>
</evidence>
<keyword evidence="3" id="KW-0326">Glycosidase</keyword>
<comment type="similarity">
    <text evidence="1">Belongs to the glycosyl hydrolase 2 family.</text>
</comment>
<dbReference type="PANTHER" id="PTHR42732">
    <property type="entry name" value="BETA-GALACTOSIDASE"/>
    <property type="match status" value="1"/>
</dbReference>
<dbReference type="InterPro" id="IPR006101">
    <property type="entry name" value="Glyco_hydro_2"/>
</dbReference>
<dbReference type="Gene3D" id="2.60.120.260">
    <property type="entry name" value="Galactose-binding domain-like"/>
    <property type="match status" value="1"/>
</dbReference>
<evidence type="ECO:0000313" key="11">
    <source>
        <dbReference type="Proteomes" id="UP000546464"/>
    </source>
</evidence>
<dbReference type="InterPro" id="IPR040605">
    <property type="entry name" value="Glyco_hydro2_dom5"/>
</dbReference>
<dbReference type="InterPro" id="IPR032311">
    <property type="entry name" value="DUF4982"/>
</dbReference>
<comment type="caution">
    <text evidence="10">The sequence shown here is derived from an EMBL/GenBank/DDBJ whole genome shotgun (WGS) entry which is preliminary data.</text>
</comment>
<dbReference type="GO" id="GO:0004553">
    <property type="term" value="F:hydrolase activity, hydrolyzing O-glycosyl compounds"/>
    <property type="evidence" value="ECO:0007669"/>
    <property type="project" value="InterPro"/>
</dbReference>
<dbReference type="InterPro" id="IPR026876">
    <property type="entry name" value="Fn3_assoc_repeat"/>
</dbReference>
<reference evidence="10 11" key="1">
    <citation type="submission" date="2020-07" db="EMBL/GenBank/DDBJ databases">
        <authorList>
            <person name="Feng X."/>
        </authorList>
    </citation>
    <scope>NUCLEOTIDE SEQUENCE [LARGE SCALE GENOMIC DNA]</scope>
    <source>
        <strain evidence="10 11">JCM31066</strain>
    </source>
</reference>